<protein>
    <submittedName>
        <fullName evidence="1">Uncharacterized protein</fullName>
    </submittedName>
</protein>
<gene>
    <name evidence="1" type="ORF">SAMN05192565_10772</name>
</gene>
<evidence type="ECO:0000313" key="2">
    <source>
        <dbReference type="Proteomes" id="UP000199229"/>
    </source>
</evidence>
<name>A0A1I2TGD3_9HYPH</name>
<dbReference type="EMBL" id="FOPM01000007">
    <property type="protein sequence ID" value="SFG63913.1"/>
    <property type="molecule type" value="Genomic_DNA"/>
</dbReference>
<dbReference type="InterPro" id="IPR052572">
    <property type="entry name" value="UPF0153_domain"/>
</dbReference>
<evidence type="ECO:0000313" key="1">
    <source>
        <dbReference type="EMBL" id="SFG63913.1"/>
    </source>
</evidence>
<sequence>MLSPTTLDPASVVAMPAPGRACGSCTLCCKVYDVPAVESTAGQWCRHTKQGRGCAIHETRPDHCRAFHCLWMTEAWLGPEWKPDRAKMVLSLDPVSRHMNVQVDPGQPNAWRREPYYAQLKRWAVSSLPQKRHVLVHLNKITTVVLPDRDVNLGVFEPGDRLVARERMTATGPVVEVEKIPAAA</sequence>
<reference evidence="2" key="1">
    <citation type="submission" date="2016-10" db="EMBL/GenBank/DDBJ databases">
        <authorList>
            <person name="Varghese N."/>
            <person name="Submissions S."/>
        </authorList>
    </citation>
    <scope>NUCLEOTIDE SEQUENCE [LARGE SCALE GENOMIC DNA]</scope>
    <source>
        <strain evidence="2">Gh-105</strain>
    </source>
</reference>
<organism evidence="1 2">
    <name type="scientific">Methylobacterium gossipiicola</name>
    <dbReference type="NCBI Taxonomy" id="582675"/>
    <lineage>
        <taxon>Bacteria</taxon>
        <taxon>Pseudomonadati</taxon>
        <taxon>Pseudomonadota</taxon>
        <taxon>Alphaproteobacteria</taxon>
        <taxon>Hyphomicrobiales</taxon>
        <taxon>Methylobacteriaceae</taxon>
        <taxon>Methylobacterium</taxon>
    </lineage>
</organism>
<dbReference type="RefSeq" id="WP_091970628.1">
    <property type="nucleotide sequence ID" value="NZ_FOPM01000007.1"/>
</dbReference>
<dbReference type="PANTHER" id="PTHR36931">
    <property type="entry name" value="UPF0153 PROTEIN YEIW"/>
    <property type="match status" value="1"/>
</dbReference>
<accession>A0A1I2TGD3</accession>
<proteinExistence type="predicted"/>
<dbReference type="PANTHER" id="PTHR36931:SF1">
    <property type="entry name" value="UPF0153 PROTEIN YEIW"/>
    <property type="match status" value="1"/>
</dbReference>
<dbReference type="Proteomes" id="UP000199229">
    <property type="component" value="Unassembled WGS sequence"/>
</dbReference>
<dbReference type="STRING" id="582675.SAMN05192565_10772"/>
<dbReference type="AlphaFoldDB" id="A0A1I2TGD3"/>
<keyword evidence="2" id="KW-1185">Reference proteome</keyword>
<dbReference type="OrthoDB" id="7202843at2"/>